<dbReference type="Proteomes" id="UP000182190">
    <property type="component" value="Unassembled WGS sequence"/>
</dbReference>
<feature type="repeat" description="WD" evidence="1">
    <location>
        <begin position="6"/>
        <end position="31"/>
    </location>
</feature>
<dbReference type="AlphaFoldDB" id="A0A7Z9DUF0"/>
<keyword evidence="1" id="KW-0853">WD repeat</keyword>
<evidence type="ECO:0000256" key="1">
    <source>
        <dbReference type="PROSITE-ProRule" id="PRU00221"/>
    </source>
</evidence>
<evidence type="ECO:0000313" key="2">
    <source>
        <dbReference type="EMBL" id="VXD10914.1"/>
    </source>
</evidence>
<comment type="caution">
    <text evidence="2">The sequence shown here is derived from an EMBL/GenBank/DDBJ whole genome shotgun (WGS) entry which is preliminary data.</text>
</comment>
<dbReference type="Pfam" id="PF00400">
    <property type="entry name" value="WD40"/>
    <property type="match status" value="1"/>
</dbReference>
<proteinExistence type="predicted"/>
<reference evidence="2" key="1">
    <citation type="submission" date="2019-10" db="EMBL/GenBank/DDBJ databases">
        <authorList>
            <consortium name="Genoscope - CEA"/>
            <person name="William W."/>
        </authorList>
    </citation>
    <scope>NUCLEOTIDE SEQUENCE [LARGE SCALE GENOMIC DNA]</scope>
    <source>
        <strain evidence="2">BBR_PRJEB10994</strain>
    </source>
</reference>
<keyword evidence="3" id="KW-1185">Reference proteome</keyword>
<protein>
    <submittedName>
        <fullName evidence="2">Uncharacterized protein</fullName>
    </submittedName>
</protein>
<dbReference type="EMBL" id="CZCS02000005">
    <property type="protein sequence ID" value="VXD10914.1"/>
    <property type="molecule type" value="Genomic_DNA"/>
</dbReference>
<name>A0A7Z9DUF0_9CYAN</name>
<dbReference type="PROSITE" id="PS50082">
    <property type="entry name" value="WD_REPEATS_2"/>
    <property type="match status" value="1"/>
</dbReference>
<evidence type="ECO:0000313" key="3">
    <source>
        <dbReference type="Proteomes" id="UP000182190"/>
    </source>
</evidence>
<dbReference type="InterPro" id="IPR001680">
    <property type="entry name" value="WD40_rpt"/>
</dbReference>
<dbReference type="InterPro" id="IPR036322">
    <property type="entry name" value="WD40_repeat_dom_sf"/>
</dbReference>
<organism evidence="2 3">
    <name type="scientific">Planktothrix paucivesiculata PCC 9631</name>
    <dbReference type="NCBI Taxonomy" id="671071"/>
    <lineage>
        <taxon>Bacteria</taxon>
        <taxon>Bacillati</taxon>
        <taxon>Cyanobacteriota</taxon>
        <taxon>Cyanophyceae</taxon>
        <taxon>Oscillatoriophycideae</taxon>
        <taxon>Oscillatoriales</taxon>
        <taxon>Microcoleaceae</taxon>
        <taxon>Planktothrix</taxon>
    </lineage>
</organism>
<dbReference type="PROSITE" id="PS50294">
    <property type="entry name" value="WD_REPEATS_REGION"/>
    <property type="match status" value="1"/>
</dbReference>
<accession>A0A7Z9DUF0</accession>
<dbReference type="InterPro" id="IPR015943">
    <property type="entry name" value="WD40/YVTN_repeat-like_dom_sf"/>
</dbReference>
<dbReference type="Gene3D" id="2.130.10.10">
    <property type="entry name" value="YVTN repeat-like/Quinoprotein amine dehydrogenase"/>
    <property type="match status" value="1"/>
</dbReference>
<gene>
    <name evidence="2" type="ORF">PL9631_1020009</name>
</gene>
<dbReference type="RefSeq" id="WP_197046452.1">
    <property type="nucleotide sequence ID" value="NZ_LR735025.1"/>
</dbReference>
<dbReference type="SUPFAM" id="SSF50978">
    <property type="entry name" value="WD40 repeat-like"/>
    <property type="match status" value="1"/>
</dbReference>
<sequence length="42" mass="4710">MAFICVRAIVFSQDGKFIISGSEDNTIKIWQQVPLPSQTRAI</sequence>